<proteinExistence type="predicted"/>
<evidence type="ECO:0000313" key="1">
    <source>
        <dbReference type="EMBL" id="MBW0571168.1"/>
    </source>
</evidence>
<evidence type="ECO:0000313" key="2">
    <source>
        <dbReference type="Proteomes" id="UP000765509"/>
    </source>
</evidence>
<reference evidence="1" key="1">
    <citation type="submission" date="2021-03" db="EMBL/GenBank/DDBJ databases">
        <title>Draft genome sequence of rust myrtle Austropuccinia psidii MF-1, a brazilian biotype.</title>
        <authorList>
            <person name="Quecine M.C."/>
            <person name="Pachon D.M.R."/>
            <person name="Bonatelli M.L."/>
            <person name="Correr F.H."/>
            <person name="Franceschini L.M."/>
            <person name="Leite T.F."/>
            <person name="Margarido G.R.A."/>
            <person name="Almeida C.A."/>
            <person name="Ferrarezi J.A."/>
            <person name="Labate C.A."/>
        </authorList>
    </citation>
    <scope>NUCLEOTIDE SEQUENCE</scope>
    <source>
        <strain evidence="1">MF-1</strain>
    </source>
</reference>
<protein>
    <submittedName>
        <fullName evidence="1">Uncharacterized protein</fullName>
    </submittedName>
</protein>
<comment type="caution">
    <text evidence="1">The sequence shown here is derived from an EMBL/GenBank/DDBJ whole genome shotgun (WGS) entry which is preliminary data.</text>
</comment>
<gene>
    <name evidence="1" type="ORF">O181_110883</name>
</gene>
<name>A0A9Q3JYL4_9BASI</name>
<keyword evidence="2" id="KW-1185">Reference proteome</keyword>
<organism evidence="1 2">
    <name type="scientific">Austropuccinia psidii MF-1</name>
    <dbReference type="NCBI Taxonomy" id="1389203"/>
    <lineage>
        <taxon>Eukaryota</taxon>
        <taxon>Fungi</taxon>
        <taxon>Dikarya</taxon>
        <taxon>Basidiomycota</taxon>
        <taxon>Pucciniomycotina</taxon>
        <taxon>Pucciniomycetes</taxon>
        <taxon>Pucciniales</taxon>
        <taxon>Sphaerophragmiaceae</taxon>
        <taxon>Austropuccinia</taxon>
    </lineage>
</organism>
<dbReference type="Proteomes" id="UP000765509">
    <property type="component" value="Unassembled WGS sequence"/>
</dbReference>
<dbReference type="EMBL" id="AVOT02087633">
    <property type="protein sequence ID" value="MBW0571168.1"/>
    <property type="molecule type" value="Genomic_DNA"/>
</dbReference>
<accession>A0A9Q3JYL4</accession>
<dbReference type="AlphaFoldDB" id="A0A9Q3JYL4"/>
<sequence>MDFCTCPSCRTHTSTDESGISRQGLFVSRNTRCRHWAKLASKTDEIAISNDFQKKILPRKRSTRIEKSESNDELNNVLYENINNQSQVRSFVLYFIMWLYLTCGLSRLNCRKARDMIIHLINLLLPQNEETLTLVAGVPRDIQTIIKHLQLEFHLENNPCGTELYQIFKLQPLPQIKFTSPKPTVAATPYRSGQIRLSRQPRLRIPNASFITQPLSDWLAWFINLPGVGNNIESWADQLSSQGSKIVVDVAQGTVWEHHFKNKISMSLELGFSLLIDWFNPKGNKMAGKQIPNSIHIFGCHYPRTKATRYDNHQQHLATAHQ</sequence>
<dbReference type="OrthoDB" id="3039677at2759"/>